<name>A0A9P5NTS6_GYMJU</name>
<sequence>MILPLVLSQFENLRHIVQLNLETIDLRVLPLGLSGVFLGLQLLGALINGIIGIQVEQQNEDGSINIEPVNVGTRREGMIHRLKSVPHTLGGFVIFGFMAARLAGCLTLLYLSGITPVQERKESHGKQFINCPEYWMTLTFAYTTLLAFATFYTQQKSNWTLRYLTLVLLSVLGVYAYRDIWPFATYHSEPRDKEEGVLLWAKLAVLTVTAVIIPLFIPHPYVPVDPKNPAPEPNPEQTASWISALTYSYLDPLIILASKVVHLSYEQLPPLADYDRAQYLTSHAFPYIDPFLGAKRRHLFFGLLQFSVRKFSEAFISIQIQFC</sequence>
<evidence type="ECO:0000256" key="1">
    <source>
        <dbReference type="SAM" id="Phobius"/>
    </source>
</evidence>
<dbReference type="EMBL" id="JADNYJ010000010">
    <property type="protein sequence ID" value="KAF8908923.1"/>
    <property type="molecule type" value="Genomic_DNA"/>
</dbReference>
<evidence type="ECO:0000313" key="3">
    <source>
        <dbReference type="Proteomes" id="UP000724874"/>
    </source>
</evidence>
<keyword evidence="3" id="KW-1185">Reference proteome</keyword>
<feature type="transmembrane region" description="Helical" evidence="1">
    <location>
        <begin position="159"/>
        <end position="177"/>
    </location>
</feature>
<gene>
    <name evidence="2" type="ORF">CPB84DRAFT_105721</name>
</gene>
<dbReference type="AlphaFoldDB" id="A0A9P5NTS6"/>
<keyword evidence="1" id="KW-1133">Transmembrane helix</keyword>
<reference evidence="2" key="1">
    <citation type="submission" date="2020-11" db="EMBL/GenBank/DDBJ databases">
        <authorList>
            <consortium name="DOE Joint Genome Institute"/>
            <person name="Ahrendt S."/>
            <person name="Riley R."/>
            <person name="Andreopoulos W."/>
            <person name="LaButti K."/>
            <person name="Pangilinan J."/>
            <person name="Ruiz-duenas F.J."/>
            <person name="Barrasa J.M."/>
            <person name="Sanchez-Garcia M."/>
            <person name="Camarero S."/>
            <person name="Miyauchi S."/>
            <person name="Serrano A."/>
            <person name="Linde D."/>
            <person name="Babiker R."/>
            <person name="Drula E."/>
            <person name="Ayuso-Fernandez I."/>
            <person name="Pacheco R."/>
            <person name="Padilla G."/>
            <person name="Ferreira P."/>
            <person name="Barriuso J."/>
            <person name="Kellner H."/>
            <person name="Castanera R."/>
            <person name="Alfaro M."/>
            <person name="Ramirez L."/>
            <person name="Pisabarro A.G."/>
            <person name="Kuo A."/>
            <person name="Tritt A."/>
            <person name="Lipzen A."/>
            <person name="He G."/>
            <person name="Yan M."/>
            <person name="Ng V."/>
            <person name="Cullen D."/>
            <person name="Martin F."/>
            <person name="Rosso M.-N."/>
            <person name="Henrissat B."/>
            <person name="Hibbett D."/>
            <person name="Martinez A.T."/>
            <person name="Grigoriev I.V."/>
        </authorList>
    </citation>
    <scope>NUCLEOTIDE SEQUENCE</scope>
    <source>
        <strain evidence="2">AH 44721</strain>
    </source>
</reference>
<feature type="transmembrane region" description="Helical" evidence="1">
    <location>
        <begin position="28"/>
        <end position="51"/>
    </location>
</feature>
<evidence type="ECO:0000313" key="2">
    <source>
        <dbReference type="EMBL" id="KAF8908923.1"/>
    </source>
</evidence>
<keyword evidence="1" id="KW-0472">Membrane</keyword>
<feature type="transmembrane region" description="Helical" evidence="1">
    <location>
        <begin position="89"/>
        <end position="114"/>
    </location>
</feature>
<proteinExistence type="predicted"/>
<dbReference type="OrthoDB" id="6500128at2759"/>
<protein>
    <submittedName>
        <fullName evidence="2">Uncharacterized protein</fullName>
    </submittedName>
</protein>
<comment type="caution">
    <text evidence="2">The sequence shown here is derived from an EMBL/GenBank/DDBJ whole genome shotgun (WGS) entry which is preliminary data.</text>
</comment>
<keyword evidence="1" id="KW-0812">Transmembrane</keyword>
<organism evidence="2 3">
    <name type="scientific">Gymnopilus junonius</name>
    <name type="common">Spectacular rustgill mushroom</name>
    <name type="synonym">Gymnopilus spectabilis subsp. junonius</name>
    <dbReference type="NCBI Taxonomy" id="109634"/>
    <lineage>
        <taxon>Eukaryota</taxon>
        <taxon>Fungi</taxon>
        <taxon>Dikarya</taxon>
        <taxon>Basidiomycota</taxon>
        <taxon>Agaricomycotina</taxon>
        <taxon>Agaricomycetes</taxon>
        <taxon>Agaricomycetidae</taxon>
        <taxon>Agaricales</taxon>
        <taxon>Agaricineae</taxon>
        <taxon>Hymenogastraceae</taxon>
        <taxon>Gymnopilus</taxon>
    </lineage>
</organism>
<feature type="transmembrane region" description="Helical" evidence="1">
    <location>
        <begin position="197"/>
        <end position="217"/>
    </location>
</feature>
<feature type="transmembrane region" description="Helical" evidence="1">
    <location>
        <begin position="134"/>
        <end position="152"/>
    </location>
</feature>
<accession>A0A9P5NTS6</accession>
<dbReference type="Proteomes" id="UP000724874">
    <property type="component" value="Unassembled WGS sequence"/>
</dbReference>